<proteinExistence type="predicted"/>
<evidence type="ECO:0000313" key="2">
    <source>
        <dbReference type="Proteomes" id="UP001201812"/>
    </source>
</evidence>
<gene>
    <name evidence="1" type="ORF">DdX_08876</name>
</gene>
<protein>
    <submittedName>
        <fullName evidence="1">Uncharacterized protein</fullName>
    </submittedName>
</protein>
<organism evidence="1 2">
    <name type="scientific">Ditylenchus destructor</name>
    <dbReference type="NCBI Taxonomy" id="166010"/>
    <lineage>
        <taxon>Eukaryota</taxon>
        <taxon>Metazoa</taxon>
        <taxon>Ecdysozoa</taxon>
        <taxon>Nematoda</taxon>
        <taxon>Chromadorea</taxon>
        <taxon>Rhabditida</taxon>
        <taxon>Tylenchina</taxon>
        <taxon>Tylenchomorpha</taxon>
        <taxon>Sphaerularioidea</taxon>
        <taxon>Anguinidae</taxon>
        <taxon>Anguininae</taxon>
        <taxon>Ditylenchus</taxon>
    </lineage>
</organism>
<comment type="caution">
    <text evidence="1">The sequence shown here is derived from an EMBL/GenBank/DDBJ whole genome shotgun (WGS) entry which is preliminary data.</text>
</comment>
<sequence length="173" mass="19758">MAVYIKTAKLPSPKLQSWDENLAFQSLSRKLGTEYLTNYTTNYKSAFDKWGLPIKFEPLPTCADACYRTTRAVPLPELAPPALERLHSGAARLVLPAASRRLQLNGQHRLNTILPDFTPVYQLTRTSLRCHQFQLNSTGLRSDHYLHNSTRPDFTPESIYSLRLCSDYQLTRT</sequence>
<reference evidence="1" key="1">
    <citation type="submission" date="2022-01" db="EMBL/GenBank/DDBJ databases">
        <title>Genome Sequence Resource for Two Populations of Ditylenchus destructor, the Migratory Endoparasitic Phytonematode.</title>
        <authorList>
            <person name="Zhang H."/>
            <person name="Lin R."/>
            <person name="Xie B."/>
        </authorList>
    </citation>
    <scope>NUCLEOTIDE SEQUENCE</scope>
    <source>
        <strain evidence="1">BazhouSP</strain>
    </source>
</reference>
<evidence type="ECO:0000313" key="1">
    <source>
        <dbReference type="EMBL" id="KAI1713991.1"/>
    </source>
</evidence>
<accession>A0AAD4R6S1</accession>
<dbReference type="EMBL" id="JAKKPZ010000014">
    <property type="protein sequence ID" value="KAI1713991.1"/>
    <property type="molecule type" value="Genomic_DNA"/>
</dbReference>
<name>A0AAD4R6S1_9BILA</name>
<keyword evidence="2" id="KW-1185">Reference proteome</keyword>
<dbReference type="Proteomes" id="UP001201812">
    <property type="component" value="Unassembled WGS sequence"/>
</dbReference>
<dbReference type="AlphaFoldDB" id="A0AAD4R6S1"/>